<reference evidence="1" key="1">
    <citation type="submission" date="2019-08" db="EMBL/GenBank/DDBJ databases">
        <title>Genomic characterization of a novel candidate phylum (ARYD3) from a high temperature, high salinity tertiary oil reservoir in north central Oklahoma, USA.</title>
        <authorList>
            <person name="Youssef N.H."/>
            <person name="Yadav A."/>
            <person name="Elshahed M.S."/>
        </authorList>
    </citation>
    <scope>NUCLEOTIDE SEQUENCE [LARGE SCALE GENOMIC DNA]</scope>
    <source>
        <strain evidence="1">ARYD3</strain>
    </source>
</reference>
<comment type="caution">
    <text evidence="1">The sequence shown here is derived from an EMBL/GenBank/DDBJ whole genome shotgun (WGS) entry which is preliminary data.</text>
</comment>
<organism evidence="1 2">
    <name type="scientific">Candidatus Mcinerneyibacterium aminivorans</name>
    <dbReference type="NCBI Taxonomy" id="2703815"/>
    <lineage>
        <taxon>Bacteria</taxon>
        <taxon>Candidatus Macinerneyibacteriota</taxon>
        <taxon>Candidatus Mcinerneyibacteria</taxon>
        <taxon>Candidatus Mcinerneyibacteriales</taxon>
        <taxon>Candidatus Mcinerneyibacteriaceae</taxon>
        <taxon>Candidatus Mcinerneyibacterium</taxon>
    </lineage>
</organism>
<dbReference type="EMBL" id="VSIX01000040">
    <property type="protein sequence ID" value="TYB31297.1"/>
    <property type="molecule type" value="Genomic_DNA"/>
</dbReference>
<evidence type="ECO:0000313" key="1">
    <source>
        <dbReference type="EMBL" id="TYB31297.1"/>
    </source>
</evidence>
<dbReference type="Proteomes" id="UP000324143">
    <property type="component" value="Unassembled WGS sequence"/>
</dbReference>
<name>A0A5D0MC23_9BACT</name>
<protein>
    <submittedName>
        <fullName evidence="1">Uncharacterized protein</fullName>
    </submittedName>
</protein>
<keyword evidence="2" id="KW-1185">Reference proteome</keyword>
<proteinExistence type="predicted"/>
<gene>
    <name evidence="1" type="ORF">FXF47_04620</name>
</gene>
<sequence>MGTQRSFSKLERKYSPELREKVSSAEDVSDLMRNFSSIVTSFLDRALEDYEEIEIDGYSVNFEPGNEKNFKIDKRLKTNETFKEIWENSDLRNVLKRFADSAYKRYVHLEKHNEKTNKKIRN</sequence>
<evidence type="ECO:0000313" key="2">
    <source>
        <dbReference type="Proteomes" id="UP000324143"/>
    </source>
</evidence>
<accession>A0A5D0MC23</accession>
<dbReference type="AlphaFoldDB" id="A0A5D0MC23"/>